<dbReference type="Gene3D" id="3.30.450.20">
    <property type="entry name" value="PAS domain"/>
    <property type="match status" value="1"/>
</dbReference>
<evidence type="ECO:0000256" key="5">
    <source>
        <dbReference type="ARBA" id="ARBA00023136"/>
    </source>
</evidence>
<gene>
    <name evidence="8" type="ORF">ON753_12260</name>
</gene>
<dbReference type="Pfam" id="PF02743">
    <property type="entry name" value="dCache_1"/>
    <property type="match status" value="1"/>
</dbReference>
<accession>A0ABT3R225</accession>
<dbReference type="Proteomes" id="UP001300261">
    <property type="component" value="Unassembled WGS sequence"/>
</dbReference>
<name>A0ABT3R225_9HYPH</name>
<dbReference type="InterPro" id="IPR033479">
    <property type="entry name" value="dCache_1"/>
</dbReference>
<reference evidence="8 9" key="1">
    <citation type="journal article" date="2016" name="Int. J. Syst. Evol. Microbiol.">
        <title>Labrenzia salina sp. nov., isolated from the rhizosphere of the halophyte Arthrocnemum macrostachyum.</title>
        <authorList>
            <person name="Camacho M."/>
            <person name="Redondo-Gomez S."/>
            <person name="Rodriguez-Llorente I."/>
            <person name="Rohde M."/>
            <person name="Sproer C."/>
            <person name="Schumann P."/>
            <person name="Klenk H.P."/>
            <person name="Montero-Calasanz M.D.C."/>
        </authorList>
    </citation>
    <scope>NUCLEOTIDE SEQUENCE [LARGE SCALE GENOMIC DNA]</scope>
    <source>
        <strain evidence="8 9">DSM 29163</strain>
    </source>
</reference>
<sequence>MSGKVSRSGGPSLTLALCGFVALGAALLTIGAWFFIGDRLAEYRREALAEAVNVRARGVLLDLARQLHQDWRNLKAVEDYVTSRGPEVVPTSLNLMVGDGERISWAGVASVDGTVMAASRNMLEGADVSERPWFRNGLRGDFAGDVHPAVLLADLLPPTSGEPRRFLDMATPITDESGTTQGVLGIHLNHDWVQRYLTESAHAVGLDVFVVDRAGNVVLRSDDSTDPLDRLQSYRAAMTGAAQTIVEHWPNGTRHFSTVVPSVGYRDLPSFGWSMIARIDNRAHLEQSVLGPFLSYVVAFGAALGLLTLLFIVIFVRPITRLADCAQATLQGETVYPNESRTTSEARVLNAAIARLQTELED</sequence>
<evidence type="ECO:0000256" key="3">
    <source>
        <dbReference type="ARBA" id="ARBA00022692"/>
    </source>
</evidence>
<comment type="subcellular location">
    <subcellularLocation>
        <location evidence="1">Cell membrane</location>
        <topology evidence="1">Multi-pass membrane protein</topology>
    </subcellularLocation>
</comment>
<keyword evidence="2" id="KW-1003">Cell membrane</keyword>
<proteinExistence type="predicted"/>
<organism evidence="8 9">
    <name type="scientific">Roseibium salinum</name>
    <dbReference type="NCBI Taxonomy" id="1604349"/>
    <lineage>
        <taxon>Bacteria</taxon>
        <taxon>Pseudomonadati</taxon>
        <taxon>Pseudomonadota</taxon>
        <taxon>Alphaproteobacteria</taxon>
        <taxon>Hyphomicrobiales</taxon>
        <taxon>Stappiaceae</taxon>
        <taxon>Roseibium</taxon>
    </lineage>
</organism>
<evidence type="ECO:0000256" key="1">
    <source>
        <dbReference type="ARBA" id="ARBA00004651"/>
    </source>
</evidence>
<keyword evidence="9" id="KW-1185">Reference proteome</keyword>
<feature type="domain" description="Cache" evidence="7">
    <location>
        <begin position="97"/>
        <end position="277"/>
    </location>
</feature>
<evidence type="ECO:0000259" key="7">
    <source>
        <dbReference type="Pfam" id="PF02743"/>
    </source>
</evidence>
<evidence type="ECO:0000256" key="2">
    <source>
        <dbReference type="ARBA" id="ARBA00022475"/>
    </source>
</evidence>
<feature type="transmembrane region" description="Helical" evidence="6">
    <location>
        <begin position="293"/>
        <end position="316"/>
    </location>
</feature>
<dbReference type="EMBL" id="JAPEVI010000003">
    <property type="protein sequence ID" value="MCX2723140.1"/>
    <property type="molecule type" value="Genomic_DNA"/>
</dbReference>
<keyword evidence="4 6" id="KW-1133">Transmembrane helix</keyword>
<comment type="caution">
    <text evidence="8">The sequence shown here is derived from an EMBL/GenBank/DDBJ whole genome shotgun (WGS) entry which is preliminary data.</text>
</comment>
<keyword evidence="3 6" id="KW-0812">Transmembrane</keyword>
<dbReference type="CDD" id="cd18774">
    <property type="entry name" value="PDC2_HK_sensor"/>
    <property type="match status" value="1"/>
</dbReference>
<evidence type="ECO:0000313" key="9">
    <source>
        <dbReference type="Proteomes" id="UP001300261"/>
    </source>
</evidence>
<evidence type="ECO:0000256" key="6">
    <source>
        <dbReference type="SAM" id="Phobius"/>
    </source>
</evidence>
<evidence type="ECO:0000313" key="8">
    <source>
        <dbReference type="EMBL" id="MCX2723140.1"/>
    </source>
</evidence>
<feature type="transmembrane region" description="Helical" evidence="6">
    <location>
        <begin position="12"/>
        <end position="36"/>
    </location>
</feature>
<dbReference type="RefSeq" id="WP_265962884.1">
    <property type="nucleotide sequence ID" value="NZ_JAPEVI010000003.1"/>
</dbReference>
<evidence type="ECO:0000256" key="4">
    <source>
        <dbReference type="ARBA" id="ARBA00022989"/>
    </source>
</evidence>
<protein>
    <submittedName>
        <fullName evidence="8">Cache domain-containing protein</fullName>
    </submittedName>
</protein>
<keyword evidence="5 6" id="KW-0472">Membrane</keyword>